<reference evidence="2" key="2">
    <citation type="journal article" date="2023" name="Int. J. Mol. Sci.">
        <title>De Novo Assembly and Annotation of 11 Diverse Shrub Willow (Salix) Genomes Reveals Novel Gene Organization in Sex-Linked Regions.</title>
        <authorList>
            <person name="Hyden B."/>
            <person name="Feng K."/>
            <person name="Yates T.B."/>
            <person name="Jawdy S."/>
            <person name="Cereghino C."/>
            <person name="Smart L.B."/>
            <person name="Muchero W."/>
        </authorList>
    </citation>
    <scope>NUCLEOTIDE SEQUENCE</scope>
    <source>
        <tissue evidence="2">Shoot tip</tissue>
    </source>
</reference>
<accession>A0ABQ9CHY4</accession>
<evidence type="ECO:0000313" key="2">
    <source>
        <dbReference type="EMBL" id="KAJ6399292.1"/>
    </source>
</evidence>
<name>A0ABQ9CHY4_9ROSI</name>
<evidence type="ECO:0000256" key="1">
    <source>
        <dbReference type="SAM" id="MobiDB-lite"/>
    </source>
</evidence>
<dbReference type="Proteomes" id="UP001141253">
    <property type="component" value="Chromosome 5"/>
</dbReference>
<sequence>MIPRKQREETFDTSSEQRKAETSRRSRREEGKFKTIPDWTRLSTDSASRCNPAHAGAGRLVRDALHRFIMGSEAGVGYGNVLKDESWVVKIDMRDLAITIPQQDRRCKLFIQKKCLRILWPPDDNIVDRIRNRISEQILMMYSISADFEAFENQECYQRMNFPIVYKGLQVMLVKCPAFLTGDCSLVDRQSSQVAGGFNGGAVAIQRWKLQVLTEGAHPHTCLINHSWEYFLDKGSVQGTVGRWCSSKTTEDER</sequence>
<proteinExistence type="predicted"/>
<reference evidence="2" key="1">
    <citation type="submission" date="2022-10" db="EMBL/GenBank/DDBJ databases">
        <authorList>
            <person name="Hyden B.L."/>
            <person name="Feng K."/>
            <person name="Yates T."/>
            <person name="Jawdy S."/>
            <person name="Smart L.B."/>
            <person name="Muchero W."/>
        </authorList>
    </citation>
    <scope>NUCLEOTIDE SEQUENCE</scope>
    <source>
        <tissue evidence="2">Shoot tip</tissue>
    </source>
</reference>
<organism evidence="2 3">
    <name type="scientific">Salix suchowensis</name>
    <dbReference type="NCBI Taxonomy" id="1278906"/>
    <lineage>
        <taxon>Eukaryota</taxon>
        <taxon>Viridiplantae</taxon>
        <taxon>Streptophyta</taxon>
        <taxon>Embryophyta</taxon>
        <taxon>Tracheophyta</taxon>
        <taxon>Spermatophyta</taxon>
        <taxon>Magnoliopsida</taxon>
        <taxon>eudicotyledons</taxon>
        <taxon>Gunneridae</taxon>
        <taxon>Pentapetalae</taxon>
        <taxon>rosids</taxon>
        <taxon>fabids</taxon>
        <taxon>Malpighiales</taxon>
        <taxon>Salicaceae</taxon>
        <taxon>Saliceae</taxon>
        <taxon>Salix</taxon>
    </lineage>
</organism>
<protein>
    <submittedName>
        <fullName evidence="2">Uncharacterized protein</fullName>
    </submittedName>
</protein>
<dbReference type="EMBL" id="JAPFFI010000003">
    <property type="protein sequence ID" value="KAJ6399292.1"/>
    <property type="molecule type" value="Genomic_DNA"/>
</dbReference>
<feature type="region of interest" description="Disordered" evidence="1">
    <location>
        <begin position="1"/>
        <end position="34"/>
    </location>
</feature>
<gene>
    <name evidence="2" type="ORF">OIU77_019935</name>
</gene>
<comment type="caution">
    <text evidence="2">The sequence shown here is derived from an EMBL/GenBank/DDBJ whole genome shotgun (WGS) entry which is preliminary data.</text>
</comment>
<evidence type="ECO:0000313" key="3">
    <source>
        <dbReference type="Proteomes" id="UP001141253"/>
    </source>
</evidence>
<keyword evidence="3" id="KW-1185">Reference proteome</keyword>